<evidence type="ECO:0000313" key="5">
    <source>
        <dbReference type="Proteomes" id="UP000252733"/>
    </source>
</evidence>
<dbReference type="OrthoDB" id="9812065at2"/>
<comment type="caution">
    <text evidence="4">The sequence shown here is derived from an EMBL/GenBank/DDBJ whole genome shotgun (WGS) entry which is preliminary data.</text>
</comment>
<dbReference type="CDD" id="cd10917">
    <property type="entry name" value="CE4_NodB_like_6s_7s"/>
    <property type="match status" value="1"/>
</dbReference>
<dbReference type="Gene3D" id="3.20.20.370">
    <property type="entry name" value="Glycoside hydrolase/deacetylase"/>
    <property type="match status" value="1"/>
</dbReference>
<keyword evidence="5" id="KW-1185">Reference proteome</keyword>
<evidence type="ECO:0000256" key="1">
    <source>
        <dbReference type="ARBA" id="ARBA00022723"/>
    </source>
</evidence>
<proteinExistence type="predicted"/>
<evidence type="ECO:0000259" key="3">
    <source>
        <dbReference type="PROSITE" id="PS51677"/>
    </source>
</evidence>
<dbReference type="GO" id="GO:0005975">
    <property type="term" value="P:carbohydrate metabolic process"/>
    <property type="evidence" value="ECO:0007669"/>
    <property type="project" value="InterPro"/>
</dbReference>
<dbReference type="GO" id="GO:0016810">
    <property type="term" value="F:hydrolase activity, acting on carbon-nitrogen (but not peptide) bonds"/>
    <property type="evidence" value="ECO:0007669"/>
    <property type="project" value="InterPro"/>
</dbReference>
<feature type="domain" description="NodB homology" evidence="3">
    <location>
        <begin position="31"/>
        <end position="207"/>
    </location>
</feature>
<dbReference type="AlphaFoldDB" id="A0A2T0XS22"/>
<dbReference type="InterPro" id="IPR011330">
    <property type="entry name" value="Glyco_hydro/deAcase_b/a-brl"/>
</dbReference>
<keyword evidence="2" id="KW-0378">Hydrolase</keyword>
<dbReference type="PANTHER" id="PTHR10587">
    <property type="entry name" value="GLYCOSYL TRANSFERASE-RELATED"/>
    <property type="match status" value="1"/>
</dbReference>
<dbReference type="InterPro" id="IPR002509">
    <property type="entry name" value="NODB_dom"/>
</dbReference>
<dbReference type="STRING" id="1168289.GCA_000259075_03158"/>
<reference evidence="4 5" key="1">
    <citation type="submission" date="2018-07" db="EMBL/GenBank/DDBJ databases">
        <title>Freshwater and sediment microbial communities from various areas in North America, analyzing microbe dynamics in response to fracking.</title>
        <authorList>
            <person name="Lamendella R."/>
        </authorList>
    </citation>
    <scope>NUCLEOTIDE SEQUENCE [LARGE SCALE GENOMIC DNA]</scope>
    <source>
        <strain evidence="4 5">160A</strain>
    </source>
</reference>
<dbReference type="RefSeq" id="WP_106151692.1">
    <property type="nucleotide sequence ID" value="NZ_PVTS01000002.1"/>
</dbReference>
<organism evidence="4 5">
    <name type="scientific">Marinilabilia salmonicolor</name>
    <dbReference type="NCBI Taxonomy" id="989"/>
    <lineage>
        <taxon>Bacteria</taxon>
        <taxon>Pseudomonadati</taxon>
        <taxon>Bacteroidota</taxon>
        <taxon>Bacteroidia</taxon>
        <taxon>Marinilabiliales</taxon>
        <taxon>Marinilabiliaceae</taxon>
        <taxon>Marinilabilia</taxon>
    </lineage>
</organism>
<name>A0A2T0XS22_9BACT</name>
<sequence length="219" mass="25231">MSNRSSWIVRPPLWVRWLFPATLWRENTQKKRVYLTFDDGPVPGVTPWVIDQLKDSGAKATFFCIGDNVRKYPGVYEKLLRENFDVGAHGFAHRPGHKTGRNRYFKDIDRGLEYGGRVNWFRPPHGIIFPWWVSGIKKKGLQVVLWDVLSCDYDRSLSPAKVVDNVLSNVRPGSIIVFHDSLKAWPNLKEALPAVLNWLKANGYTTELLTSINQNKRKL</sequence>
<evidence type="ECO:0000313" key="4">
    <source>
        <dbReference type="EMBL" id="RCW31612.1"/>
    </source>
</evidence>
<dbReference type="SUPFAM" id="SSF88713">
    <property type="entry name" value="Glycoside hydrolase/deacetylase"/>
    <property type="match status" value="1"/>
</dbReference>
<dbReference type="GO" id="GO:0046872">
    <property type="term" value="F:metal ion binding"/>
    <property type="evidence" value="ECO:0007669"/>
    <property type="project" value="UniProtKB-KW"/>
</dbReference>
<keyword evidence="1" id="KW-0479">Metal-binding</keyword>
<gene>
    <name evidence="4" type="ORF">DFO77_11757</name>
</gene>
<dbReference type="EMBL" id="QPIZ01000017">
    <property type="protein sequence ID" value="RCW31612.1"/>
    <property type="molecule type" value="Genomic_DNA"/>
</dbReference>
<dbReference type="PROSITE" id="PS51677">
    <property type="entry name" value="NODB"/>
    <property type="match status" value="1"/>
</dbReference>
<protein>
    <submittedName>
        <fullName evidence="4">Peptidoglycan/xylan/chitin deacetylase (PgdA/CDA1 family)</fullName>
    </submittedName>
</protein>
<dbReference type="InterPro" id="IPR050248">
    <property type="entry name" value="Polysacc_deacetylase_ArnD"/>
</dbReference>
<dbReference type="Proteomes" id="UP000252733">
    <property type="component" value="Unassembled WGS sequence"/>
</dbReference>
<dbReference type="PANTHER" id="PTHR10587:SF133">
    <property type="entry name" value="CHITIN DEACETYLASE 1-RELATED"/>
    <property type="match status" value="1"/>
</dbReference>
<accession>A0A2T0XS22</accession>
<dbReference type="Pfam" id="PF01522">
    <property type="entry name" value="Polysacc_deac_1"/>
    <property type="match status" value="1"/>
</dbReference>
<evidence type="ECO:0000256" key="2">
    <source>
        <dbReference type="ARBA" id="ARBA00022801"/>
    </source>
</evidence>
<dbReference type="GO" id="GO:0016020">
    <property type="term" value="C:membrane"/>
    <property type="evidence" value="ECO:0007669"/>
    <property type="project" value="TreeGrafter"/>
</dbReference>